<accession>A0A0F2TJ24</accession>
<evidence type="ECO:0000313" key="1">
    <source>
        <dbReference type="EMBL" id="KJS61722.1"/>
    </source>
</evidence>
<dbReference type="OrthoDB" id="4528334at2"/>
<evidence type="ECO:0008006" key="3">
    <source>
        <dbReference type="Google" id="ProtNLM"/>
    </source>
</evidence>
<name>A0A0F2TJ24_STRR3</name>
<protein>
    <recommendedName>
        <fullName evidence="3">DUF1877 domain-containing protein</fullName>
    </recommendedName>
</protein>
<gene>
    <name evidence="1" type="ORF">VM95_13490</name>
</gene>
<reference evidence="1 2" key="1">
    <citation type="submission" date="2015-02" db="EMBL/GenBank/DDBJ databases">
        <authorList>
            <person name="Ju K.-S."/>
            <person name="Doroghazi J.R."/>
            <person name="Metcalf W."/>
        </authorList>
    </citation>
    <scope>NUCLEOTIDE SEQUENCE [LARGE SCALE GENOMIC DNA]</scope>
    <source>
        <strain evidence="1 2">ATCC 31215</strain>
    </source>
</reference>
<organism evidence="1 2">
    <name type="scientific">Streptomyces rubellomurinus (strain ATCC 31215)</name>
    <dbReference type="NCBI Taxonomy" id="359131"/>
    <lineage>
        <taxon>Bacteria</taxon>
        <taxon>Bacillati</taxon>
        <taxon>Actinomycetota</taxon>
        <taxon>Actinomycetes</taxon>
        <taxon>Kitasatosporales</taxon>
        <taxon>Streptomycetaceae</taxon>
        <taxon>Streptomyces</taxon>
    </lineage>
</organism>
<dbReference type="RefSeq" id="WP_045696042.1">
    <property type="nucleotide sequence ID" value="NZ_JZKH01000022.1"/>
</dbReference>
<dbReference type="AlphaFoldDB" id="A0A0F2TJ24"/>
<dbReference type="EMBL" id="JZKH01000022">
    <property type="protein sequence ID" value="KJS61722.1"/>
    <property type="molecule type" value="Genomic_DNA"/>
</dbReference>
<dbReference type="PATRIC" id="fig|359131.3.peg.2931"/>
<proteinExistence type="predicted"/>
<dbReference type="Proteomes" id="UP000033699">
    <property type="component" value="Unassembled WGS sequence"/>
</dbReference>
<keyword evidence="2" id="KW-1185">Reference proteome</keyword>
<evidence type="ECO:0000313" key="2">
    <source>
        <dbReference type="Proteomes" id="UP000033699"/>
    </source>
</evidence>
<sequence length="198" mass="21521">MGVDITVVAVDWAHLRGIAPDARLPALEEAAYDEVAVEAGWVWPVEPGRAWLGRYEFARSCGSYTPHFRAGEAWGNVRDAAGPALRAALDGFLLPLFWYGPGREAAEHVEPGVFPAGDRTERYGPLVAAGPGTVARLDRCWREASPALPELREPFGRLAADPGGWIEDYEDFARLLSGWGEVVGEAGRRGWGVIGLRI</sequence>
<comment type="caution">
    <text evidence="1">The sequence shown here is derived from an EMBL/GenBank/DDBJ whole genome shotgun (WGS) entry which is preliminary data.</text>
</comment>